<dbReference type="KEGG" id="mdb:OVN18_08755"/>
<name>A0A9E8MKC1_9MICO</name>
<proteinExistence type="predicted"/>
<feature type="region of interest" description="Disordered" evidence="1">
    <location>
        <begin position="328"/>
        <end position="360"/>
    </location>
</feature>
<dbReference type="SUPFAM" id="SSF56112">
    <property type="entry name" value="Protein kinase-like (PK-like)"/>
    <property type="match status" value="1"/>
</dbReference>
<protein>
    <submittedName>
        <fullName evidence="3">Phosphotransferase</fullName>
    </submittedName>
</protein>
<dbReference type="RefSeq" id="WP_267780337.1">
    <property type="nucleotide sequence ID" value="NZ_CP113089.1"/>
</dbReference>
<organism evidence="3 4">
    <name type="scientific">Microcella daejeonensis</name>
    <dbReference type="NCBI Taxonomy" id="2994971"/>
    <lineage>
        <taxon>Bacteria</taxon>
        <taxon>Bacillati</taxon>
        <taxon>Actinomycetota</taxon>
        <taxon>Actinomycetes</taxon>
        <taxon>Micrococcales</taxon>
        <taxon>Microbacteriaceae</taxon>
        <taxon>Microcella</taxon>
    </lineage>
</organism>
<dbReference type="Gene3D" id="3.90.1200.10">
    <property type="match status" value="1"/>
</dbReference>
<dbReference type="InterPro" id="IPR011009">
    <property type="entry name" value="Kinase-like_dom_sf"/>
</dbReference>
<keyword evidence="4" id="KW-1185">Reference proteome</keyword>
<dbReference type="AlphaFoldDB" id="A0A9E8MKC1"/>
<gene>
    <name evidence="3" type="ORF">OVN18_08755</name>
</gene>
<evidence type="ECO:0000313" key="3">
    <source>
        <dbReference type="EMBL" id="WAB80657.1"/>
    </source>
</evidence>
<sequence length="360" mass="37234">MARTPLTLAALATAAVPGLDVTTSERLGSTSGGTDSALLSTRDGRRLVVRAPRTTAAESEQSADMVALRALSDGVRGRLPFAAPRLLGQAPAGGTRAVVHEFVDGDPVSLGRITPGLAASIGQAVAAIHALPTSVVADVGLPQLRAVDVVRESTSTLDRAVSTGLVPAGLQRRWELAVEDTTLWQFTPTVINGALAASSFLAIAETVTGVLGWSRLQVADPARDLFWLLGAPDAAVPDAAFDAYHQARGVHDKQLGRRAVFAAELEVARWLLHGTASRSQEIIDDAVGMLHALLDRVHTDMTASLAAEPARPSTLTDAHDLAGLRSAGGLDLQPIGAASPASPSRPGSGDDVATPPTPRD</sequence>
<dbReference type="InterPro" id="IPR002575">
    <property type="entry name" value="Aminoglycoside_PTrfase"/>
</dbReference>
<dbReference type="EMBL" id="CP113089">
    <property type="protein sequence ID" value="WAB80657.1"/>
    <property type="molecule type" value="Genomic_DNA"/>
</dbReference>
<evidence type="ECO:0000256" key="1">
    <source>
        <dbReference type="SAM" id="MobiDB-lite"/>
    </source>
</evidence>
<evidence type="ECO:0000259" key="2">
    <source>
        <dbReference type="Pfam" id="PF01636"/>
    </source>
</evidence>
<feature type="domain" description="Aminoglycoside phosphotransferase" evidence="2">
    <location>
        <begin position="38"/>
        <end position="247"/>
    </location>
</feature>
<dbReference type="Pfam" id="PF01636">
    <property type="entry name" value="APH"/>
    <property type="match status" value="1"/>
</dbReference>
<reference evidence="3" key="1">
    <citation type="submission" date="2022-11" db="EMBL/GenBank/DDBJ databases">
        <title>Description of Microcella daejonensis nov. sp, isolated from riverside soil.</title>
        <authorList>
            <person name="Molina K.M."/>
            <person name="Kim S.B."/>
        </authorList>
    </citation>
    <scope>NUCLEOTIDE SEQUENCE</scope>
    <source>
        <strain evidence="3">MMS21-STM12</strain>
    </source>
</reference>
<accession>A0A9E8MKC1</accession>
<evidence type="ECO:0000313" key="4">
    <source>
        <dbReference type="Proteomes" id="UP001164706"/>
    </source>
</evidence>
<feature type="compositionally biased region" description="Low complexity" evidence="1">
    <location>
        <begin position="336"/>
        <end position="349"/>
    </location>
</feature>
<dbReference type="Proteomes" id="UP001164706">
    <property type="component" value="Chromosome"/>
</dbReference>